<dbReference type="SUPFAM" id="SSF56784">
    <property type="entry name" value="HAD-like"/>
    <property type="match status" value="1"/>
</dbReference>
<dbReference type="PRINTS" id="PR00413">
    <property type="entry name" value="HADHALOGNASE"/>
</dbReference>
<gene>
    <name evidence="2" type="ORF">SCHPADRAFT_955616</name>
</gene>
<accession>A0A0H2S995</accession>
<dbReference type="PANTHER" id="PTHR43316:SF3">
    <property type="entry name" value="HALOACID DEHALOGENASE, TYPE II (AFU_ORTHOLOGUE AFUA_2G07750)-RELATED"/>
    <property type="match status" value="1"/>
</dbReference>
<dbReference type="InterPro" id="IPR006439">
    <property type="entry name" value="HAD-SF_hydro_IA"/>
</dbReference>
<reference evidence="2 3" key="1">
    <citation type="submission" date="2015-04" db="EMBL/GenBank/DDBJ databases">
        <title>Complete genome sequence of Schizopora paradoxa KUC8140, a cosmopolitan wood degrader in East Asia.</title>
        <authorList>
            <consortium name="DOE Joint Genome Institute"/>
            <person name="Min B."/>
            <person name="Park H."/>
            <person name="Jang Y."/>
            <person name="Kim J.-J."/>
            <person name="Kim K.H."/>
            <person name="Pangilinan J."/>
            <person name="Lipzen A."/>
            <person name="Riley R."/>
            <person name="Grigoriev I.V."/>
            <person name="Spatafora J.W."/>
            <person name="Choi I.-G."/>
        </authorList>
    </citation>
    <scope>NUCLEOTIDE SEQUENCE [LARGE SCALE GENOMIC DNA]</scope>
    <source>
        <strain evidence="2 3">KUC8140</strain>
    </source>
</reference>
<evidence type="ECO:0000313" key="3">
    <source>
        <dbReference type="Proteomes" id="UP000053477"/>
    </source>
</evidence>
<dbReference type="STRING" id="27342.A0A0H2S995"/>
<evidence type="ECO:0000313" key="2">
    <source>
        <dbReference type="EMBL" id="KLO18293.1"/>
    </source>
</evidence>
<proteinExistence type="predicted"/>
<dbReference type="InterPro" id="IPR036412">
    <property type="entry name" value="HAD-like_sf"/>
</dbReference>
<dbReference type="InterPro" id="IPR041492">
    <property type="entry name" value="HAD_2"/>
</dbReference>
<dbReference type="InterPro" id="IPR023214">
    <property type="entry name" value="HAD_sf"/>
</dbReference>
<sequence length="233" mass="26200">MSTSSKYVLAFDIYGTLLDTSKVGGDLASTFALEEERAADISALWRRYQLEYTWRLNSMNKYEPFDVVTKKALTHALSESGIKFLEEDVEKLMISYNSLQWCEMFCGRRQHELTIHHASKSSFPDVVEMLQDLKALKEIDVVVFSNAVQKYKPAPEVYHGLVEAVGKAGNAQDVFLVSGNPFDVTGALASGFRAIWVDRGKKGWIDQLGGQAPTVIVHGLDQLKQYVEKTLLW</sequence>
<dbReference type="PANTHER" id="PTHR43316">
    <property type="entry name" value="HYDROLASE, HALOACID DELAHOGENASE-RELATED"/>
    <property type="match status" value="1"/>
</dbReference>
<dbReference type="SFLD" id="SFLDG01129">
    <property type="entry name" value="C1.5:_HAD__Beta-PGM__Phosphata"/>
    <property type="match status" value="1"/>
</dbReference>
<dbReference type="Gene3D" id="3.40.50.1000">
    <property type="entry name" value="HAD superfamily/HAD-like"/>
    <property type="match status" value="1"/>
</dbReference>
<protein>
    <submittedName>
        <fullName evidence="2">Haloacid dehalogenase</fullName>
    </submittedName>
</protein>
<dbReference type="InterPro" id="IPR023198">
    <property type="entry name" value="PGP-like_dom2"/>
</dbReference>
<dbReference type="InterPro" id="IPR051540">
    <property type="entry name" value="S-2-haloacid_dehalogenase"/>
</dbReference>
<dbReference type="EMBL" id="KQ085896">
    <property type="protein sequence ID" value="KLO18293.1"/>
    <property type="molecule type" value="Genomic_DNA"/>
</dbReference>
<dbReference type="InParanoid" id="A0A0H2S995"/>
<dbReference type="Pfam" id="PF13419">
    <property type="entry name" value="HAD_2"/>
    <property type="match status" value="1"/>
</dbReference>
<keyword evidence="1" id="KW-0378">Hydrolase</keyword>
<dbReference type="Gene3D" id="1.10.150.240">
    <property type="entry name" value="Putative phosphatase, domain 2"/>
    <property type="match status" value="1"/>
</dbReference>
<dbReference type="OrthoDB" id="3256520at2759"/>
<evidence type="ECO:0000256" key="1">
    <source>
        <dbReference type="ARBA" id="ARBA00022801"/>
    </source>
</evidence>
<keyword evidence="3" id="KW-1185">Reference proteome</keyword>
<dbReference type="SFLD" id="SFLDS00003">
    <property type="entry name" value="Haloacid_Dehalogenase"/>
    <property type="match status" value="1"/>
</dbReference>
<dbReference type="AlphaFoldDB" id="A0A0H2S995"/>
<name>A0A0H2S995_9AGAM</name>
<dbReference type="GO" id="GO:0016791">
    <property type="term" value="F:phosphatase activity"/>
    <property type="evidence" value="ECO:0007669"/>
    <property type="project" value="UniProtKB-ARBA"/>
</dbReference>
<dbReference type="Proteomes" id="UP000053477">
    <property type="component" value="Unassembled WGS sequence"/>
</dbReference>
<organism evidence="2 3">
    <name type="scientific">Schizopora paradoxa</name>
    <dbReference type="NCBI Taxonomy" id="27342"/>
    <lineage>
        <taxon>Eukaryota</taxon>
        <taxon>Fungi</taxon>
        <taxon>Dikarya</taxon>
        <taxon>Basidiomycota</taxon>
        <taxon>Agaricomycotina</taxon>
        <taxon>Agaricomycetes</taxon>
        <taxon>Hymenochaetales</taxon>
        <taxon>Schizoporaceae</taxon>
        <taxon>Schizopora</taxon>
    </lineage>
</organism>